<accession>A0A2G1DKW8</accession>
<reference evidence="1 4" key="2">
    <citation type="submission" date="2018-08" db="EMBL/GenBank/DDBJ databases">
        <title>Complete genome of the Arcobacter molluscorum type strain LMG 25693.</title>
        <authorList>
            <person name="Miller W.G."/>
            <person name="Yee E."/>
            <person name="Bono J.L."/>
        </authorList>
    </citation>
    <scope>NUCLEOTIDE SEQUENCE [LARGE SCALE GENOMIC DNA]</scope>
    <source>
        <strain evidence="1 4">CECT 7696</strain>
    </source>
</reference>
<reference evidence="2 3" key="1">
    <citation type="submission" date="2017-09" db="EMBL/GenBank/DDBJ databases">
        <title>Arcobacter canalis sp. nov., a new species isolated from a water canal contaminated with urban sewage.</title>
        <authorList>
            <person name="Perez-Cataluna A."/>
            <person name="Salas-Masso N."/>
            <person name="Figueras M.J."/>
        </authorList>
    </citation>
    <scope>NUCLEOTIDE SEQUENCE [LARGE SCALE GENOMIC DNA]</scope>
    <source>
        <strain evidence="2 3">F98-3</strain>
    </source>
</reference>
<dbReference type="Proteomes" id="UP000221222">
    <property type="component" value="Unassembled WGS sequence"/>
</dbReference>
<evidence type="ECO:0000313" key="3">
    <source>
        <dbReference type="Proteomes" id="UP000221222"/>
    </source>
</evidence>
<evidence type="ECO:0000313" key="4">
    <source>
        <dbReference type="Proteomes" id="UP000262712"/>
    </source>
</evidence>
<dbReference type="Proteomes" id="UP000262712">
    <property type="component" value="Chromosome"/>
</dbReference>
<evidence type="ECO:0000313" key="1">
    <source>
        <dbReference type="EMBL" id="AXX92724.1"/>
    </source>
</evidence>
<dbReference type="EMBL" id="NXFY01000002">
    <property type="protein sequence ID" value="PHO19138.1"/>
    <property type="molecule type" value="Genomic_DNA"/>
</dbReference>
<gene>
    <name evidence="1" type="ORF">AMOL_1759</name>
    <name evidence="2" type="ORF">CPU12_02530</name>
</gene>
<organism evidence="2 3">
    <name type="scientific">Malaciobacter molluscorum LMG 25693</name>
    <dbReference type="NCBI Taxonomy" id="870501"/>
    <lineage>
        <taxon>Bacteria</taxon>
        <taxon>Pseudomonadati</taxon>
        <taxon>Campylobacterota</taxon>
        <taxon>Epsilonproteobacteria</taxon>
        <taxon>Campylobacterales</taxon>
        <taxon>Arcobacteraceae</taxon>
        <taxon>Malaciobacter</taxon>
    </lineage>
</organism>
<dbReference type="RefSeq" id="WP_099341498.1">
    <property type="nucleotide sequence ID" value="NZ_CP032098.1"/>
</dbReference>
<proteinExistence type="predicted"/>
<evidence type="ECO:0000313" key="2">
    <source>
        <dbReference type="EMBL" id="PHO19138.1"/>
    </source>
</evidence>
<name>A0A2G1DKW8_9BACT</name>
<sequence>MSKRLESQCLYIQKDIENNEYVDYLFACDVWDKDPRFKKKFMKIGEVKGLFRIDKLTYDSTLLYPMEGDSFNHCYQNALTKVLNVYNEKKQYSSKLAFHSG</sequence>
<dbReference type="EMBL" id="CP032098">
    <property type="protein sequence ID" value="AXX92724.1"/>
    <property type="molecule type" value="Genomic_DNA"/>
</dbReference>
<keyword evidence="3" id="KW-1185">Reference proteome</keyword>
<dbReference type="AlphaFoldDB" id="A0A2G1DKW8"/>
<protein>
    <submittedName>
        <fullName evidence="2">Uncharacterized protein</fullName>
    </submittedName>
</protein>
<dbReference type="KEGG" id="amol:AMOL_1759"/>